<dbReference type="Gene3D" id="2.60.220.50">
    <property type="match status" value="1"/>
</dbReference>
<keyword evidence="2 6" id="KW-0812">Transmembrane</keyword>
<feature type="transmembrane region" description="Helical" evidence="6">
    <location>
        <begin position="1388"/>
        <end position="1412"/>
    </location>
</feature>
<comment type="subcellular location">
    <subcellularLocation>
        <location evidence="1">Membrane</location>
        <topology evidence="1">Multi-pass membrane protein</topology>
    </subcellularLocation>
</comment>
<proteinExistence type="predicted"/>
<protein>
    <recommendedName>
        <fullName evidence="12">G-protein coupled receptors family 2 profile 2 domain-containing protein</fullName>
    </recommendedName>
</protein>
<keyword evidence="11" id="KW-1185">Reference proteome</keyword>
<dbReference type="InterPro" id="IPR057244">
    <property type="entry name" value="GAIN_B"/>
</dbReference>
<dbReference type="Proteomes" id="UP001153292">
    <property type="component" value="Chromosome 6"/>
</dbReference>
<dbReference type="InterPro" id="IPR016187">
    <property type="entry name" value="CTDL_fold"/>
</dbReference>
<dbReference type="InterPro" id="IPR000203">
    <property type="entry name" value="GPS"/>
</dbReference>
<feature type="transmembrane region" description="Helical" evidence="6">
    <location>
        <begin position="1238"/>
        <end position="1261"/>
    </location>
</feature>
<feature type="chain" id="PRO_5046459785" description="G-protein coupled receptors family 2 profile 2 domain-containing protein" evidence="7">
    <location>
        <begin position="31"/>
        <end position="1543"/>
    </location>
</feature>
<dbReference type="PROSITE" id="PS50261">
    <property type="entry name" value="G_PROTEIN_RECEP_F2_4"/>
    <property type="match status" value="1"/>
</dbReference>
<dbReference type="SMART" id="SM00303">
    <property type="entry name" value="GPS"/>
    <property type="match status" value="1"/>
</dbReference>
<dbReference type="InterPro" id="IPR017981">
    <property type="entry name" value="GPCR_2-like_7TM"/>
</dbReference>
<evidence type="ECO:0000256" key="2">
    <source>
        <dbReference type="ARBA" id="ARBA00022692"/>
    </source>
</evidence>
<keyword evidence="7" id="KW-0732">Signal</keyword>
<evidence type="ECO:0000313" key="10">
    <source>
        <dbReference type="EMBL" id="CAH0406742.1"/>
    </source>
</evidence>
<dbReference type="CDD" id="cd15040">
    <property type="entry name" value="7tmB2_Adhesion"/>
    <property type="match status" value="1"/>
</dbReference>
<dbReference type="SUPFAM" id="SSF81321">
    <property type="entry name" value="Family A G protein-coupled receptor-like"/>
    <property type="match status" value="1"/>
</dbReference>
<keyword evidence="5" id="KW-1015">Disulfide bond</keyword>
<feature type="transmembrane region" description="Helical" evidence="6">
    <location>
        <begin position="1307"/>
        <end position="1331"/>
    </location>
</feature>
<feature type="transmembrane region" description="Helical" evidence="6">
    <location>
        <begin position="1343"/>
        <end position="1364"/>
    </location>
</feature>
<feature type="domain" description="GAIN-B" evidence="8">
    <location>
        <begin position="1084"/>
        <end position="1228"/>
    </location>
</feature>
<evidence type="ECO:0000256" key="3">
    <source>
        <dbReference type="ARBA" id="ARBA00022989"/>
    </source>
</evidence>
<feature type="domain" description="G-protein coupled receptors family 2 profile 2" evidence="9">
    <location>
        <begin position="1236"/>
        <end position="1484"/>
    </location>
</feature>
<evidence type="ECO:0000259" key="9">
    <source>
        <dbReference type="PROSITE" id="PS50261"/>
    </source>
</evidence>
<organism evidence="10 11">
    <name type="scientific">Chilo suppressalis</name>
    <name type="common">Asiatic rice borer moth</name>
    <dbReference type="NCBI Taxonomy" id="168631"/>
    <lineage>
        <taxon>Eukaryota</taxon>
        <taxon>Metazoa</taxon>
        <taxon>Ecdysozoa</taxon>
        <taxon>Arthropoda</taxon>
        <taxon>Hexapoda</taxon>
        <taxon>Insecta</taxon>
        <taxon>Pterygota</taxon>
        <taxon>Neoptera</taxon>
        <taxon>Endopterygota</taxon>
        <taxon>Lepidoptera</taxon>
        <taxon>Glossata</taxon>
        <taxon>Ditrysia</taxon>
        <taxon>Pyraloidea</taxon>
        <taxon>Crambidae</taxon>
        <taxon>Crambinae</taxon>
        <taxon>Chilo</taxon>
    </lineage>
</organism>
<name>A0ABN8BCP9_CHISP</name>
<dbReference type="PROSITE" id="PS50221">
    <property type="entry name" value="GAIN_B"/>
    <property type="match status" value="1"/>
</dbReference>
<accession>A0ABN8BCP9</accession>
<dbReference type="EMBL" id="OU963899">
    <property type="protein sequence ID" value="CAH0406742.1"/>
    <property type="molecule type" value="Genomic_DNA"/>
</dbReference>
<dbReference type="PANTHER" id="PTHR45692">
    <property type="entry name" value="G_PROTEIN_RECEP_F2_4 DOMAIN-CONTAINING PROTEIN"/>
    <property type="match status" value="1"/>
</dbReference>
<feature type="signal peptide" evidence="7">
    <location>
        <begin position="1"/>
        <end position="30"/>
    </location>
</feature>
<evidence type="ECO:0000313" key="11">
    <source>
        <dbReference type="Proteomes" id="UP001153292"/>
    </source>
</evidence>
<dbReference type="Gene3D" id="1.20.1070.10">
    <property type="entry name" value="Rhodopsin 7-helix transmembrane proteins"/>
    <property type="match status" value="1"/>
</dbReference>
<dbReference type="InterPro" id="IPR000832">
    <property type="entry name" value="GPCR_2_secretin-like"/>
</dbReference>
<feature type="transmembrane region" description="Helical" evidence="6">
    <location>
        <begin position="1461"/>
        <end position="1482"/>
    </location>
</feature>
<dbReference type="SUPFAM" id="SSF56436">
    <property type="entry name" value="C-type lectin-like"/>
    <property type="match status" value="1"/>
</dbReference>
<gene>
    <name evidence="10" type="ORF">CHILSU_LOCUS10125</name>
</gene>
<feature type="transmembrane region" description="Helical" evidence="6">
    <location>
        <begin position="1273"/>
        <end position="1295"/>
    </location>
</feature>
<dbReference type="PANTHER" id="PTHR45692:SF1">
    <property type="entry name" value="G-PROTEIN COUPLED RECEPTORS FAMILY 2 PROFILE 2 DOMAIN-CONTAINING PROTEIN"/>
    <property type="match status" value="1"/>
</dbReference>
<evidence type="ECO:0000256" key="1">
    <source>
        <dbReference type="ARBA" id="ARBA00004141"/>
    </source>
</evidence>
<evidence type="ECO:0000259" key="8">
    <source>
        <dbReference type="PROSITE" id="PS50221"/>
    </source>
</evidence>
<reference evidence="10" key="1">
    <citation type="submission" date="2021-12" db="EMBL/GenBank/DDBJ databases">
        <authorList>
            <person name="King R."/>
        </authorList>
    </citation>
    <scope>NUCLEOTIDE SEQUENCE</scope>
</reference>
<evidence type="ECO:0000256" key="7">
    <source>
        <dbReference type="SAM" id="SignalP"/>
    </source>
</evidence>
<evidence type="ECO:0000256" key="4">
    <source>
        <dbReference type="ARBA" id="ARBA00023136"/>
    </source>
</evidence>
<dbReference type="InterPro" id="IPR046338">
    <property type="entry name" value="GAIN_dom_sf"/>
</dbReference>
<evidence type="ECO:0008006" key="12">
    <source>
        <dbReference type="Google" id="ProtNLM"/>
    </source>
</evidence>
<dbReference type="PRINTS" id="PR00249">
    <property type="entry name" value="GPCRSECRETIN"/>
</dbReference>
<evidence type="ECO:0000256" key="5">
    <source>
        <dbReference type="ARBA" id="ARBA00023157"/>
    </source>
</evidence>
<keyword evidence="3 6" id="KW-1133">Transmembrane helix</keyword>
<keyword evidence="4 6" id="KW-0472">Membrane</keyword>
<evidence type="ECO:0000256" key="6">
    <source>
        <dbReference type="SAM" id="Phobius"/>
    </source>
</evidence>
<dbReference type="Pfam" id="PF01825">
    <property type="entry name" value="GPS"/>
    <property type="match status" value="1"/>
</dbReference>
<feature type="transmembrane region" description="Helical" evidence="6">
    <location>
        <begin position="1433"/>
        <end position="1455"/>
    </location>
</feature>
<sequence>MTEAKMRLTLHRVCIHLLAFLVCLNDLTSARKRHTCPIGFRLAYTKDETPICYREKGPEAFADKFNDCVGNVYTSKLYHSLNLTRTNKVLWTEYKSLYPGGPFIDWSYTESAGDILVTTYDVKYDASLGIDEELCVIIDPVSNFTATRCDEKHYRYCFVHPYPDENEMSRRGCAGFRGSWRFFSPSSNCLTAVTGVRGGTVRATWRQAQELCVNRGGSLLHRGWRYSNNPLLHTSGSYPMFPLGVMMNTEHDTLRYDADNDTELIPYSAWHFETTKAARDAVLGAIRDPFWYLVNSSYVFFDVICEKPAPLKHVALNLTVDWEGNILLALNETVKKSDINCFSDSLIYYPSPTGISKTNDERVFRVDPDRDGYYWCIQYDYKNYHVSTSNRALFIRSKESVLNLYACKIRLRKEYRFDNLEKLYKVWKKKLEEFIYYKTKYTSVYGDMNTTNHYEAERVLKAFKSAKPDLNWKDSDVIFNLKIKRLYLDARTALVHLMLNPEMQPLMPGVWDNVEVLFMKPAYVCKGFNSVPTLHLGQSVTTAGSRVYSCVGDFNEGVQYVETFPHGYNPPPIEITELYGVEDADVLTAAPDMTSIPEEQLDQLLIGLESLLQNDAVLLDNITDTFDQVNEILEVDEAQLAIPGRLLHLLDELGARVELGGAHTAITVRRNVAMLLADSAPARPVRGLRVATRSADDFAEESFQFIDSEELAPESLETSATEALVMLPASVVREPRRVSFVAFRNQRAFPSRLTVNSRVFSVNVENLTTFEAGELKTLEKYTNQLKKELIENEDKPIPLQTMEQMVIMIDQVRPAIISVDTSTMENKNEMLRKFLETVHETTLLMDMYEGQRTVFTHGMTVALVVESLEESPIRGVRMWYKRCGETFCCEPPVVEENYQFLTEEISEDQIDSNLVAVDMFEPLYGKACILIIFSQDSSTCTLRWIALGTNPQSDKEWTTQEPQIDYIYTKESSQEHFQISSDNNMQQVLDDLGSLLQNETLPFTAEPMHHAFDQVDQLLEDENAVKIPGELLHMLDEIGGRVILEGKGTATAVRDNVALLVADTRPDNPVQGMRVSANGHGGFRNKSFDFITNGESSLSEDTNALVFLPPSVTASSRRISFVVFRNGRAFHQSDCTVVNSHVLSVNVKNFTSLAPGEVIDIHLRPFRKDLRRNESRTCAYWKFADNGTGFWSKDGCEFIKATRNYELDICRCDHVTHFALIIASRDFFSEFHENALQIISVVGNSFSLFGITIIALTALIFKSWRVNESNKIWLHLCAAVFVLDICFLVIVLVRFEQNDVGCLLVGISLHYSVLATFCWMLVIAVLSYRKLVLVFAKEIRKKLWIVSGFAWGFPFAIIGILLAVDPKAYSKEYEEKAPSTHFCYPSGLAIWLTLYGPISVIWFVNWTLYLIITYNMYKDDPSVRRHSNTKDGFRSVSASCLLAFLCGIPWIFGVFAFNIVAAYLFTLTTSFQGFVLFVFFVLATSKTRNLWMVLFRGQKIRNSTFNNDRDKRRIRTSKSRFYVSTPVRLNDDASGELLSESRL</sequence>
<dbReference type="Pfam" id="PF00002">
    <property type="entry name" value="7tm_2"/>
    <property type="match status" value="1"/>
</dbReference>